<sequence>MNEQHFMLTVYSNFYKGYSVHAESDFTITRLYLTLGVDTHPRLFLDEISNNEIANKIDTGEWEEYLKNLITIDVEKEFNIVNRSYPAD</sequence>
<evidence type="ECO:0000313" key="1">
    <source>
        <dbReference type="EMBL" id="MDU0260301.1"/>
    </source>
</evidence>
<dbReference type="RefSeq" id="WP_195559453.1">
    <property type="nucleotide sequence ID" value="NZ_BAAFKU010000009.1"/>
</dbReference>
<dbReference type="AlphaFoldDB" id="A0AAE4LLH5"/>
<name>A0AAE4LLH5_9BACT</name>
<gene>
    <name evidence="1" type="ORF">RVH17_09275</name>
</gene>
<dbReference type="EMBL" id="JAWDES010000005">
    <property type="protein sequence ID" value="MDU0260301.1"/>
    <property type="molecule type" value="Genomic_DNA"/>
</dbReference>
<accession>A0AAE4LLH5</accession>
<protein>
    <submittedName>
        <fullName evidence="1">Uncharacterized protein</fullName>
    </submittedName>
</protein>
<proteinExistence type="predicted"/>
<reference evidence="1" key="1">
    <citation type="submission" date="2023-10" db="EMBL/GenBank/DDBJ databases">
        <title>Genome Sequence of the Bacteria from From Gut Wall in Crohn's Disease.</title>
        <authorList>
            <person name="Rodriguez-Palacios A."/>
        </authorList>
    </citation>
    <scope>NUCLEOTIDE SEQUENCE</scope>
    <source>
        <strain evidence="1">CavFT-hAR58</strain>
    </source>
</reference>
<comment type="caution">
    <text evidence="1">The sequence shown here is derived from an EMBL/GenBank/DDBJ whole genome shotgun (WGS) entry which is preliminary data.</text>
</comment>
<dbReference type="Proteomes" id="UP001181347">
    <property type="component" value="Unassembled WGS sequence"/>
</dbReference>
<organism evidence="1 2">
    <name type="scientific">Alistipes finegoldii</name>
    <dbReference type="NCBI Taxonomy" id="214856"/>
    <lineage>
        <taxon>Bacteria</taxon>
        <taxon>Pseudomonadati</taxon>
        <taxon>Bacteroidota</taxon>
        <taxon>Bacteroidia</taxon>
        <taxon>Bacteroidales</taxon>
        <taxon>Rikenellaceae</taxon>
        <taxon>Alistipes</taxon>
    </lineage>
</organism>
<evidence type="ECO:0000313" key="2">
    <source>
        <dbReference type="Proteomes" id="UP001181347"/>
    </source>
</evidence>